<dbReference type="Proteomes" id="UP000078287">
    <property type="component" value="Unassembled WGS sequence"/>
</dbReference>
<keyword evidence="3" id="KW-1185">Reference proteome</keyword>
<dbReference type="OrthoDB" id="9790710at2"/>
<proteinExistence type="predicted"/>
<protein>
    <submittedName>
        <fullName evidence="2">Glycosyl transferase family 1</fullName>
    </submittedName>
</protein>
<dbReference type="CDD" id="cd03801">
    <property type="entry name" value="GT4_PimA-like"/>
    <property type="match status" value="1"/>
</dbReference>
<dbReference type="GO" id="GO:0016757">
    <property type="term" value="F:glycosyltransferase activity"/>
    <property type="evidence" value="ECO:0007669"/>
    <property type="project" value="InterPro"/>
</dbReference>
<dbReference type="PANTHER" id="PTHR12526:SF630">
    <property type="entry name" value="GLYCOSYLTRANSFERASE"/>
    <property type="match status" value="1"/>
</dbReference>
<reference evidence="2 3" key="1">
    <citation type="submission" date="2016-04" db="EMBL/GenBank/DDBJ databases">
        <title>Chloroflexus islandicus sp. nov., a thermophilic filamentous anoxygenic phototrophic bacterium from geyser Strokkur (Iceland).</title>
        <authorList>
            <person name="Gaisin V.A."/>
            <person name="Kalashnikov A.M."/>
            <person name="Sukhacheva M.V."/>
            <person name="Grouzdev D.S."/>
            <person name="Ivanov T.M."/>
            <person name="Kuznetsov B."/>
            <person name="Gorlenko V.M."/>
        </authorList>
    </citation>
    <scope>NUCLEOTIDE SEQUENCE [LARGE SCALE GENOMIC DNA]</scope>
    <source>
        <strain evidence="3">isl-2</strain>
    </source>
</reference>
<name>A0A178MEX6_9CHLR</name>
<dbReference type="EMBL" id="LWQS01000038">
    <property type="protein sequence ID" value="OAN47321.1"/>
    <property type="molecule type" value="Genomic_DNA"/>
</dbReference>
<evidence type="ECO:0000313" key="3">
    <source>
        <dbReference type="Proteomes" id="UP000078287"/>
    </source>
</evidence>
<dbReference type="SUPFAM" id="SSF53756">
    <property type="entry name" value="UDP-Glycosyltransferase/glycogen phosphorylase"/>
    <property type="match status" value="1"/>
</dbReference>
<dbReference type="PANTHER" id="PTHR12526">
    <property type="entry name" value="GLYCOSYLTRANSFERASE"/>
    <property type="match status" value="1"/>
</dbReference>
<keyword evidence="2" id="KW-0808">Transferase</keyword>
<evidence type="ECO:0000313" key="2">
    <source>
        <dbReference type="EMBL" id="OAN47321.1"/>
    </source>
</evidence>
<evidence type="ECO:0000259" key="1">
    <source>
        <dbReference type="Pfam" id="PF00534"/>
    </source>
</evidence>
<accession>A0A178MEX6</accession>
<organism evidence="2 3">
    <name type="scientific">Chloroflexus islandicus</name>
    <dbReference type="NCBI Taxonomy" id="1707952"/>
    <lineage>
        <taxon>Bacteria</taxon>
        <taxon>Bacillati</taxon>
        <taxon>Chloroflexota</taxon>
        <taxon>Chloroflexia</taxon>
        <taxon>Chloroflexales</taxon>
        <taxon>Chloroflexineae</taxon>
        <taxon>Chloroflexaceae</taxon>
        <taxon>Chloroflexus</taxon>
    </lineage>
</organism>
<feature type="domain" description="Glycosyl transferase family 1" evidence="1">
    <location>
        <begin position="179"/>
        <end position="344"/>
    </location>
</feature>
<gene>
    <name evidence="2" type="ORF">A6A03_00840</name>
</gene>
<dbReference type="Pfam" id="PF00534">
    <property type="entry name" value="Glycos_transf_1"/>
    <property type="match status" value="1"/>
</dbReference>
<dbReference type="Gene3D" id="3.40.50.2000">
    <property type="entry name" value="Glycogen Phosphorylase B"/>
    <property type="match status" value="2"/>
</dbReference>
<dbReference type="InterPro" id="IPR001296">
    <property type="entry name" value="Glyco_trans_1"/>
</dbReference>
<comment type="caution">
    <text evidence="2">The sequence shown here is derived from an EMBL/GenBank/DDBJ whole genome shotgun (WGS) entry which is preliminary data.</text>
</comment>
<dbReference type="AlphaFoldDB" id="A0A178MEX6"/>
<dbReference type="STRING" id="1707952.A6A03_00840"/>
<sequence length="365" mass="41459">MPQQFIVNIITQMEAGGAQKAAIQVCERLIEQGFRAEVWFLYKKRPTYTDRPFVRWLWDEKPASAPAFLALVVKLYHWLRLAKPDGVITYTHYANIIGQATAWLAGIRHRLATQRNPSWSYPAVARWFDRLIGSLGGYTRNVFVSHSVERSFRSYPSRYLQRSVVVFNGLRQPIATCDKATARQAFGLPVDRTIITSVGRLAHQKNHALLIEALSQVSPACCHLVIAGDGELRADLEQQIRDRHCTDRVTLLGELPPHRIGDLLAASDIFALPSRYEAFGFATVEAMMMGLPVVVSDLDVNREIIGDAGRFLPTDDVDQWRDTLRSLAEHEHLRLELGERARNRATLYDLDQMVAGYLHHLFTER</sequence>
<dbReference type="RefSeq" id="WP_066784370.1">
    <property type="nucleotide sequence ID" value="NZ_LWQS01000038.1"/>
</dbReference>